<dbReference type="InterPro" id="IPR006448">
    <property type="entry name" value="Phage_term_ssu_P27"/>
</dbReference>
<dbReference type="Proteomes" id="UP000051936">
    <property type="component" value="Unassembled WGS sequence"/>
</dbReference>
<proteinExistence type="predicted"/>
<dbReference type="OrthoDB" id="7595322at2"/>
<organism evidence="1 2">
    <name type="scientific">Bradyrhizobium manausense</name>
    <dbReference type="NCBI Taxonomy" id="989370"/>
    <lineage>
        <taxon>Bacteria</taxon>
        <taxon>Pseudomonadati</taxon>
        <taxon>Pseudomonadota</taxon>
        <taxon>Alphaproteobacteria</taxon>
        <taxon>Hyphomicrobiales</taxon>
        <taxon>Nitrobacteraceae</taxon>
        <taxon>Bradyrhizobium</taxon>
    </lineage>
</organism>
<name>A0A0R3E3I1_9BRAD</name>
<dbReference type="STRING" id="989370.AOQ71_04605"/>
<evidence type="ECO:0000313" key="1">
    <source>
        <dbReference type="EMBL" id="KRQ16721.1"/>
    </source>
</evidence>
<gene>
    <name evidence="1" type="ORF">AOQ71_04605</name>
</gene>
<dbReference type="Pfam" id="PF05119">
    <property type="entry name" value="Terminase_4"/>
    <property type="match status" value="1"/>
</dbReference>
<comment type="caution">
    <text evidence="1">The sequence shown here is derived from an EMBL/GenBank/DDBJ whole genome shotgun (WGS) entry which is preliminary data.</text>
</comment>
<keyword evidence="2" id="KW-1185">Reference proteome</keyword>
<sequence>MTKSNGTAPKHLRKESGEFFKHVMRDFDLDEHHVILLTKACEALDRIEEARAAIKTHGLTYTDRFGTPRARTEVAIERDNRLAVARLFRELGLDLAADGKTAPPALPANR</sequence>
<evidence type="ECO:0008006" key="3">
    <source>
        <dbReference type="Google" id="ProtNLM"/>
    </source>
</evidence>
<dbReference type="AlphaFoldDB" id="A0A0R3E3I1"/>
<dbReference type="EMBL" id="LJYG01000023">
    <property type="protein sequence ID" value="KRQ16721.1"/>
    <property type="molecule type" value="Genomic_DNA"/>
</dbReference>
<reference evidence="1 2" key="1">
    <citation type="submission" date="2015-09" db="EMBL/GenBank/DDBJ databases">
        <title>Draft Genome Sequence of Bradyrhizobium manausense Strain BR 3351T, a Novel Symbiotic Nitrogen-Fixing Alphaproteobacterium Isolated from Brazilian Amazon Rain Forest.</title>
        <authorList>
            <person name="De Araujo J.L."/>
            <person name="Zilli J.E."/>
        </authorList>
    </citation>
    <scope>NUCLEOTIDE SEQUENCE [LARGE SCALE GENOMIC DNA]</scope>
    <source>
        <strain evidence="1 2">BR3351</strain>
    </source>
</reference>
<evidence type="ECO:0000313" key="2">
    <source>
        <dbReference type="Proteomes" id="UP000051936"/>
    </source>
</evidence>
<accession>A0A0R3E3I1</accession>
<protein>
    <recommendedName>
        <fullName evidence="3">P27 family phage terminase small subunit</fullName>
    </recommendedName>
</protein>